<keyword evidence="2" id="KW-0285">Flavoprotein</keyword>
<dbReference type="PANTHER" id="PTHR43004:SF19">
    <property type="entry name" value="BINDING MONOOXYGENASE, PUTATIVE (JCVI)-RELATED"/>
    <property type="match status" value="1"/>
</dbReference>
<evidence type="ECO:0000313" key="6">
    <source>
        <dbReference type="EMBL" id="CRG91707.1"/>
    </source>
</evidence>
<dbReference type="InterPro" id="IPR050641">
    <property type="entry name" value="RIFMO-like"/>
</dbReference>
<evidence type="ECO:0000256" key="1">
    <source>
        <dbReference type="ARBA" id="ARBA00001974"/>
    </source>
</evidence>
<evidence type="ECO:0000256" key="3">
    <source>
        <dbReference type="ARBA" id="ARBA00022827"/>
    </source>
</evidence>
<dbReference type="EMBL" id="CVMT01000010">
    <property type="protein sequence ID" value="CRG91707.1"/>
    <property type="molecule type" value="Genomic_DNA"/>
</dbReference>
<dbReference type="GO" id="GO:0071949">
    <property type="term" value="F:FAD binding"/>
    <property type="evidence" value="ECO:0007669"/>
    <property type="project" value="InterPro"/>
</dbReference>
<keyword evidence="7" id="KW-1185">Reference proteome</keyword>
<evidence type="ECO:0000313" key="7">
    <source>
        <dbReference type="Proteomes" id="UP000054383"/>
    </source>
</evidence>
<sequence length="138" mass="15466">MGRGLNVGLADAINLGWKLTATVRRERNPDGALLGLKLLDTYNKELHPIAAWGLDWTRAQSKATSLLGVLGFELSDSSRLGYKLEEGCELLFDFEKNVSLKYLVVSQKYERLVDYVALDGNDRRDLCALLIRPDRVVV</sequence>
<dbReference type="OrthoDB" id="2096480at2759"/>
<dbReference type="SUPFAM" id="SSF51905">
    <property type="entry name" value="FAD/NAD(P)-binding domain"/>
    <property type="match status" value="1"/>
</dbReference>
<evidence type="ECO:0000259" key="5">
    <source>
        <dbReference type="Pfam" id="PF01494"/>
    </source>
</evidence>
<reference evidence="6 7" key="1">
    <citation type="submission" date="2015-04" db="EMBL/GenBank/DDBJ databases">
        <authorList>
            <person name="Syromyatnikov M.Y."/>
            <person name="Popov V.N."/>
        </authorList>
    </citation>
    <scope>NUCLEOTIDE SEQUENCE [LARGE SCALE GENOMIC DNA]</scope>
    <source>
        <strain evidence="6">WF-38-12</strain>
    </source>
</reference>
<dbReference type="Pfam" id="PF01494">
    <property type="entry name" value="FAD_binding_3"/>
    <property type="match status" value="1"/>
</dbReference>
<dbReference type="Gene3D" id="3.50.50.60">
    <property type="entry name" value="FAD/NAD(P)-binding domain"/>
    <property type="match status" value="1"/>
</dbReference>
<comment type="cofactor">
    <cofactor evidence="1">
        <name>FAD</name>
        <dbReference type="ChEBI" id="CHEBI:57692"/>
    </cofactor>
</comment>
<feature type="domain" description="FAD-binding" evidence="5">
    <location>
        <begin position="1"/>
        <end position="52"/>
    </location>
</feature>
<proteinExistence type="predicted"/>
<dbReference type="Proteomes" id="UP000054383">
    <property type="component" value="Unassembled WGS sequence"/>
</dbReference>
<keyword evidence="4" id="KW-0560">Oxidoreductase</keyword>
<dbReference type="PANTHER" id="PTHR43004">
    <property type="entry name" value="TRK SYSTEM POTASSIUM UPTAKE PROTEIN"/>
    <property type="match status" value="1"/>
</dbReference>
<organism evidence="6 7">
    <name type="scientific">Talaromyces islandicus</name>
    <name type="common">Penicillium islandicum</name>
    <dbReference type="NCBI Taxonomy" id="28573"/>
    <lineage>
        <taxon>Eukaryota</taxon>
        <taxon>Fungi</taxon>
        <taxon>Dikarya</taxon>
        <taxon>Ascomycota</taxon>
        <taxon>Pezizomycotina</taxon>
        <taxon>Eurotiomycetes</taxon>
        <taxon>Eurotiomycetidae</taxon>
        <taxon>Eurotiales</taxon>
        <taxon>Trichocomaceae</taxon>
        <taxon>Talaromyces</taxon>
        <taxon>Talaromyces sect. Islandici</taxon>
    </lineage>
</organism>
<dbReference type="InterPro" id="IPR002938">
    <property type="entry name" value="FAD-bd"/>
</dbReference>
<evidence type="ECO:0000256" key="2">
    <source>
        <dbReference type="ARBA" id="ARBA00022630"/>
    </source>
</evidence>
<dbReference type="InterPro" id="IPR036188">
    <property type="entry name" value="FAD/NAD-bd_sf"/>
</dbReference>
<gene>
    <name evidence="6" type="ORF">PISL3812_08758</name>
</gene>
<dbReference type="STRING" id="28573.A0A0U1M801"/>
<dbReference type="AlphaFoldDB" id="A0A0U1M801"/>
<evidence type="ECO:0000256" key="4">
    <source>
        <dbReference type="ARBA" id="ARBA00023002"/>
    </source>
</evidence>
<accession>A0A0U1M801</accession>
<dbReference type="GO" id="GO:0016709">
    <property type="term" value="F:oxidoreductase activity, acting on paired donors, with incorporation or reduction of molecular oxygen, NAD(P)H as one donor, and incorporation of one atom of oxygen"/>
    <property type="evidence" value="ECO:0007669"/>
    <property type="project" value="UniProtKB-ARBA"/>
</dbReference>
<protein>
    <recommendedName>
        <fullName evidence="5">FAD-binding domain-containing protein</fullName>
    </recommendedName>
</protein>
<name>A0A0U1M801_TALIS</name>
<keyword evidence="3" id="KW-0274">FAD</keyword>